<dbReference type="Proteomes" id="UP000314223">
    <property type="component" value="Unassembled WGS sequence"/>
</dbReference>
<gene>
    <name evidence="3" type="ORF">FHQ09_11380</name>
</gene>
<feature type="transmembrane region" description="Helical" evidence="2">
    <location>
        <begin position="112"/>
        <end position="136"/>
    </location>
</feature>
<name>A0A5C4X141_9MICO</name>
<evidence type="ECO:0000256" key="2">
    <source>
        <dbReference type="SAM" id="Phobius"/>
    </source>
</evidence>
<dbReference type="AlphaFoldDB" id="A0A5C4X141"/>
<evidence type="ECO:0000313" key="4">
    <source>
        <dbReference type="Proteomes" id="UP000314223"/>
    </source>
</evidence>
<sequence length="187" mass="20184">MVTGSDKEAAAEHPTDAESSAETEVNATGTTNETDDAADERRIIGDAVALGFLVGRAMAAVVGMLLIASGLWFAGLLLIFVTNLDLPRAAAQRHLRKHRAELEIPSLKEFEATTLSGMLSGAGLIIAVCALAITQALLGHPILNWSWRAFTDGVDLFILVPLVGFALFIIINWFIRWRKRSSGEVTR</sequence>
<keyword evidence="2" id="KW-1133">Transmembrane helix</keyword>
<proteinExistence type="predicted"/>
<organism evidence="3 4">
    <name type="scientific">Brevibacterium sediminis</name>
    <dbReference type="NCBI Taxonomy" id="1857024"/>
    <lineage>
        <taxon>Bacteria</taxon>
        <taxon>Bacillati</taxon>
        <taxon>Actinomycetota</taxon>
        <taxon>Actinomycetes</taxon>
        <taxon>Micrococcales</taxon>
        <taxon>Brevibacteriaceae</taxon>
        <taxon>Brevibacterium</taxon>
    </lineage>
</organism>
<feature type="compositionally biased region" description="Basic and acidic residues" evidence="1">
    <location>
        <begin position="1"/>
        <end position="16"/>
    </location>
</feature>
<comment type="caution">
    <text evidence="3">The sequence shown here is derived from an EMBL/GenBank/DDBJ whole genome shotgun (WGS) entry which is preliminary data.</text>
</comment>
<reference evidence="3 4" key="1">
    <citation type="submission" date="2019-06" db="EMBL/GenBank/DDBJ databases">
        <authorList>
            <person name="Mardanova A.M."/>
            <person name="Pudova D.S."/>
            <person name="Shagimardanova E.I."/>
            <person name="Gogoleva N.E."/>
            <person name="Lutfullin M.T."/>
            <person name="Hadieva G.F."/>
            <person name="Sharipova M.R."/>
        </authorList>
    </citation>
    <scope>NUCLEOTIDE SEQUENCE [LARGE SCALE GENOMIC DNA]</scope>
    <source>
        <strain evidence="3 4">MG-1</strain>
    </source>
</reference>
<evidence type="ECO:0000256" key="1">
    <source>
        <dbReference type="SAM" id="MobiDB-lite"/>
    </source>
</evidence>
<dbReference type="EMBL" id="VDMQ01000006">
    <property type="protein sequence ID" value="TNM54450.1"/>
    <property type="molecule type" value="Genomic_DNA"/>
</dbReference>
<dbReference type="RefSeq" id="WP_139468872.1">
    <property type="nucleotide sequence ID" value="NZ_VDMQ01000006.1"/>
</dbReference>
<keyword evidence="2" id="KW-0812">Transmembrane</keyword>
<protein>
    <submittedName>
        <fullName evidence="3">Uncharacterized protein</fullName>
    </submittedName>
</protein>
<feature type="compositionally biased region" description="Polar residues" evidence="1">
    <location>
        <begin position="17"/>
        <end position="32"/>
    </location>
</feature>
<feature type="region of interest" description="Disordered" evidence="1">
    <location>
        <begin position="1"/>
        <end position="38"/>
    </location>
</feature>
<keyword evidence="2" id="KW-0472">Membrane</keyword>
<evidence type="ECO:0000313" key="3">
    <source>
        <dbReference type="EMBL" id="TNM54450.1"/>
    </source>
</evidence>
<accession>A0A5C4X141</accession>
<feature type="transmembrane region" description="Helical" evidence="2">
    <location>
        <begin position="156"/>
        <end position="175"/>
    </location>
</feature>